<comment type="caution">
    <text evidence="4">The sequence shown here is derived from an EMBL/GenBank/DDBJ whole genome shotgun (WGS) entry which is preliminary data.</text>
</comment>
<protein>
    <submittedName>
        <fullName evidence="4">Uncharacterized protein</fullName>
    </submittedName>
</protein>
<feature type="transmembrane region" description="Helical" evidence="3">
    <location>
        <begin position="172"/>
        <end position="193"/>
    </location>
</feature>
<dbReference type="AlphaFoldDB" id="A0A1Y2G678"/>
<evidence type="ECO:0000256" key="1">
    <source>
        <dbReference type="SAM" id="Coils"/>
    </source>
</evidence>
<keyword evidence="3" id="KW-0812">Transmembrane</keyword>
<keyword evidence="3" id="KW-0472">Membrane</keyword>
<dbReference type="Gene3D" id="1.20.1170.10">
    <property type="match status" value="1"/>
</dbReference>
<organism evidence="4 5">
    <name type="scientific">Leucosporidium creatinivorum</name>
    <dbReference type="NCBI Taxonomy" id="106004"/>
    <lineage>
        <taxon>Eukaryota</taxon>
        <taxon>Fungi</taxon>
        <taxon>Dikarya</taxon>
        <taxon>Basidiomycota</taxon>
        <taxon>Pucciniomycotina</taxon>
        <taxon>Microbotryomycetes</taxon>
        <taxon>Leucosporidiales</taxon>
        <taxon>Leucosporidium</taxon>
    </lineage>
</organism>
<evidence type="ECO:0000256" key="3">
    <source>
        <dbReference type="SAM" id="Phobius"/>
    </source>
</evidence>
<sequence length="195" mass="21572">MQGERSPLVQQHTSPKRARRRASLSIFHSPPRLAPPALPKSDLRILEDLCGQSLAKCTAHEKEIEGLKHAIEGKINRWDTIVSTLKESEDKAQTLTDQIQTSLHTLRSSTTTQVNAAKDSVTKADRRVTQTRTTLEKANETIAASNKAIASLELRLRAEEVTLKQIDAATKLMLWLTAVIVLLGAVLVAWLRLPS</sequence>
<feature type="coiled-coil region" evidence="1">
    <location>
        <begin position="135"/>
        <end position="169"/>
    </location>
</feature>
<proteinExistence type="predicted"/>
<accession>A0A1Y2G678</accession>
<dbReference type="InParanoid" id="A0A1Y2G678"/>
<evidence type="ECO:0000313" key="5">
    <source>
        <dbReference type="Proteomes" id="UP000193467"/>
    </source>
</evidence>
<gene>
    <name evidence="4" type="ORF">BCR35DRAFT_3834</name>
</gene>
<evidence type="ECO:0000256" key="2">
    <source>
        <dbReference type="SAM" id="MobiDB-lite"/>
    </source>
</evidence>
<dbReference type="Proteomes" id="UP000193467">
    <property type="component" value="Unassembled WGS sequence"/>
</dbReference>
<name>A0A1Y2G678_9BASI</name>
<keyword evidence="3" id="KW-1133">Transmembrane helix</keyword>
<keyword evidence="5" id="KW-1185">Reference proteome</keyword>
<dbReference type="EMBL" id="MCGR01000001">
    <property type="protein sequence ID" value="ORY92569.1"/>
    <property type="molecule type" value="Genomic_DNA"/>
</dbReference>
<evidence type="ECO:0000313" key="4">
    <source>
        <dbReference type="EMBL" id="ORY92569.1"/>
    </source>
</evidence>
<reference evidence="4 5" key="1">
    <citation type="submission" date="2016-07" db="EMBL/GenBank/DDBJ databases">
        <title>Pervasive Adenine N6-methylation of Active Genes in Fungi.</title>
        <authorList>
            <consortium name="DOE Joint Genome Institute"/>
            <person name="Mondo S.J."/>
            <person name="Dannebaum R.O."/>
            <person name="Kuo R.C."/>
            <person name="Labutti K."/>
            <person name="Haridas S."/>
            <person name="Kuo A."/>
            <person name="Salamov A."/>
            <person name="Ahrendt S.R."/>
            <person name="Lipzen A."/>
            <person name="Sullivan W."/>
            <person name="Andreopoulos W.B."/>
            <person name="Clum A."/>
            <person name="Lindquist E."/>
            <person name="Daum C."/>
            <person name="Ramamoorthy G.K."/>
            <person name="Gryganskyi A."/>
            <person name="Culley D."/>
            <person name="Magnuson J.K."/>
            <person name="James T.Y."/>
            <person name="O'Malley M.A."/>
            <person name="Stajich J.E."/>
            <person name="Spatafora J.W."/>
            <person name="Visel A."/>
            <person name="Grigoriev I.V."/>
        </authorList>
    </citation>
    <scope>NUCLEOTIDE SEQUENCE [LARGE SCALE GENOMIC DNA]</scope>
    <source>
        <strain evidence="4 5">62-1032</strain>
    </source>
</reference>
<keyword evidence="1" id="KW-0175">Coiled coil</keyword>
<feature type="region of interest" description="Disordered" evidence="2">
    <location>
        <begin position="1"/>
        <end position="35"/>
    </location>
</feature>